<evidence type="ECO:0000313" key="3">
    <source>
        <dbReference type="Proteomes" id="UP000765509"/>
    </source>
</evidence>
<feature type="signal peptide" evidence="1">
    <location>
        <begin position="1"/>
        <end position="24"/>
    </location>
</feature>
<organism evidence="2 3">
    <name type="scientific">Austropuccinia psidii MF-1</name>
    <dbReference type="NCBI Taxonomy" id="1389203"/>
    <lineage>
        <taxon>Eukaryota</taxon>
        <taxon>Fungi</taxon>
        <taxon>Dikarya</taxon>
        <taxon>Basidiomycota</taxon>
        <taxon>Pucciniomycotina</taxon>
        <taxon>Pucciniomycetes</taxon>
        <taxon>Pucciniales</taxon>
        <taxon>Sphaerophragmiaceae</taxon>
        <taxon>Austropuccinia</taxon>
    </lineage>
</organism>
<reference evidence="2" key="1">
    <citation type="submission" date="2021-03" db="EMBL/GenBank/DDBJ databases">
        <title>Draft genome sequence of rust myrtle Austropuccinia psidii MF-1, a brazilian biotype.</title>
        <authorList>
            <person name="Quecine M.C."/>
            <person name="Pachon D.M.R."/>
            <person name="Bonatelli M.L."/>
            <person name="Correr F.H."/>
            <person name="Franceschini L.M."/>
            <person name="Leite T.F."/>
            <person name="Margarido G.R.A."/>
            <person name="Almeida C.A."/>
            <person name="Ferrarezi J.A."/>
            <person name="Labate C.A."/>
        </authorList>
    </citation>
    <scope>NUCLEOTIDE SEQUENCE</scope>
    <source>
        <strain evidence="2">MF-1</strain>
    </source>
</reference>
<sequence length="161" mass="18152">MSRRRQCILFVVVGLIYLWPQSTCDVAPNKFPFRNPKRHTATTPRSKALRPLDFTSDPFFESYATVATRVKSSGQDLAKTATILTPQGDLRNSFCSTQYTVPGVPEFQSIPSIPLFPTEYLLNDFKHVKINPVFLVETKKFGVRVGAIVILKQEKDLLCSV</sequence>
<keyword evidence="3" id="KW-1185">Reference proteome</keyword>
<dbReference type="EMBL" id="AVOT02018564">
    <property type="protein sequence ID" value="MBW0505555.1"/>
    <property type="molecule type" value="Genomic_DNA"/>
</dbReference>
<proteinExistence type="predicted"/>
<dbReference type="AlphaFoldDB" id="A0A9Q3HL15"/>
<gene>
    <name evidence="2" type="ORF">O181_045270</name>
</gene>
<evidence type="ECO:0000256" key="1">
    <source>
        <dbReference type="SAM" id="SignalP"/>
    </source>
</evidence>
<protein>
    <submittedName>
        <fullName evidence="2">Uncharacterized protein</fullName>
    </submittedName>
</protein>
<dbReference type="Proteomes" id="UP000765509">
    <property type="component" value="Unassembled WGS sequence"/>
</dbReference>
<evidence type="ECO:0000313" key="2">
    <source>
        <dbReference type="EMBL" id="MBW0505555.1"/>
    </source>
</evidence>
<feature type="chain" id="PRO_5040237925" evidence="1">
    <location>
        <begin position="25"/>
        <end position="161"/>
    </location>
</feature>
<name>A0A9Q3HL15_9BASI</name>
<keyword evidence="1" id="KW-0732">Signal</keyword>
<comment type="caution">
    <text evidence="2">The sequence shown here is derived from an EMBL/GenBank/DDBJ whole genome shotgun (WGS) entry which is preliminary data.</text>
</comment>
<accession>A0A9Q3HL15</accession>